<name>S8A4C2_DACHA</name>
<comment type="caution">
    <text evidence="1">The sequence shown here is derived from an EMBL/GenBank/DDBJ whole genome shotgun (WGS) entry which is preliminary data.</text>
</comment>
<reference evidence="2" key="2">
    <citation type="submission" date="2013-04" db="EMBL/GenBank/DDBJ databases">
        <title>Genomic mechanisms accounting for the adaptation to parasitism in nematode-trapping fungi.</title>
        <authorList>
            <person name="Ahren D.G."/>
        </authorList>
    </citation>
    <scope>NUCLEOTIDE SEQUENCE [LARGE SCALE GENOMIC DNA]</scope>
    <source>
        <strain evidence="2">CBS 200.50</strain>
    </source>
</reference>
<evidence type="ECO:0000313" key="2">
    <source>
        <dbReference type="Proteomes" id="UP000015100"/>
    </source>
</evidence>
<accession>S8A4C2</accession>
<dbReference type="PANTHER" id="PTHR35205:SF1">
    <property type="entry name" value="ZU5 DOMAIN-CONTAINING PROTEIN"/>
    <property type="match status" value="1"/>
</dbReference>
<dbReference type="EMBL" id="AQGS01000616">
    <property type="protein sequence ID" value="EPS37639.1"/>
    <property type="molecule type" value="Genomic_DNA"/>
</dbReference>
<keyword evidence="2" id="KW-1185">Reference proteome</keyword>
<dbReference type="PANTHER" id="PTHR35205">
    <property type="entry name" value="NB-ARC AND TPR DOMAIN PROTEIN"/>
    <property type="match status" value="1"/>
</dbReference>
<protein>
    <recommendedName>
        <fullName evidence="3">NB-ARC domain-containing protein</fullName>
    </recommendedName>
</protein>
<gene>
    <name evidence="1" type="ORF">H072_8654</name>
</gene>
<dbReference type="SUPFAM" id="SSF52540">
    <property type="entry name" value="P-loop containing nucleoside triphosphate hydrolases"/>
    <property type="match status" value="1"/>
</dbReference>
<dbReference type="eggNOG" id="ENOG502SHVC">
    <property type="taxonomic scope" value="Eukaryota"/>
</dbReference>
<dbReference type="OrthoDB" id="5086500at2759"/>
<dbReference type="Gene3D" id="3.40.50.300">
    <property type="entry name" value="P-loop containing nucleotide triphosphate hydrolases"/>
    <property type="match status" value="1"/>
</dbReference>
<dbReference type="STRING" id="1284197.S8A4C2"/>
<sequence length="639" mass="72412">MKFAEENREKFWGVFWVDAISESKAERCLADIAKTAKIPEQTVESALRWLSNSKKPWLLIIDNADDESMRVPKFFPAGNRGVILVTTRNPGFGYLGTGWRKVGVMSEEESVTLLLKGISNVNRDEKTITYAKDVVNTLGCIPLAIAHASGAIRQNVCGLKTYCDIFARRRKRLMDHRGGDDSSNYEYTTYASWEILADFLKKRGDETANHALDLIDFFSTLHYTGISPVMFEVAYLTLIMKSGAITSGAVYEEEVLSTLFKGWGMDGCLKDCADPFKQAVTLLSSLSLIQLVINEDDCMVSLHPMVHIWTRDRLSDEKKAFWLRMSCQFLDAASYSVRSTTDATSFFRGEHGKVSSFLRSLLPHTESLLAQVGVRAILELDLPCDPPRYFGINFYNHGSFKQCEEIGTVGINFCESRDDRLSDKIFNYLKLLIVAEIQLGYRKEALNRLLEIFGGSQNIDNLCIGLTCLFNGNGWLIICLWRELLIHEDGALHPSYEPIKQKATDVLHLATKIFSPTRTRNQYFPRFFFYQFMRLETSVLSQQNEDALGLAVSLLTCKNGEDGGWRAVDPLRTAYALCMALWNSGQKETALAIAEYLVESHRELMGFNHIDTQRAVQRLEAMREDKAIPRELWVKPIIC</sequence>
<reference evidence="1 2" key="1">
    <citation type="journal article" date="2013" name="PLoS Genet.">
        <title>Genomic mechanisms accounting for the adaptation to parasitism in nematode-trapping fungi.</title>
        <authorList>
            <person name="Meerupati T."/>
            <person name="Andersson K.M."/>
            <person name="Friman E."/>
            <person name="Kumar D."/>
            <person name="Tunlid A."/>
            <person name="Ahren D."/>
        </authorList>
    </citation>
    <scope>NUCLEOTIDE SEQUENCE [LARGE SCALE GENOMIC DNA]</scope>
    <source>
        <strain evidence="1 2">CBS 200.50</strain>
    </source>
</reference>
<dbReference type="AlphaFoldDB" id="S8A4C2"/>
<evidence type="ECO:0000313" key="1">
    <source>
        <dbReference type="EMBL" id="EPS37639.1"/>
    </source>
</evidence>
<dbReference type="HOGENOM" id="CLU_428274_0_0_1"/>
<organism evidence="1 2">
    <name type="scientific">Dactylellina haptotyla (strain CBS 200.50)</name>
    <name type="common">Nematode-trapping fungus</name>
    <name type="synonym">Monacrosporium haptotylum</name>
    <dbReference type="NCBI Taxonomy" id="1284197"/>
    <lineage>
        <taxon>Eukaryota</taxon>
        <taxon>Fungi</taxon>
        <taxon>Dikarya</taxon>
        <taxon>Ascomycota</taxon>
        <taxon>Pezizomycotina</taxon>
        <taxon>Orbiliomycetes</taxon>
        <taxon>Orbiliales</taxon>
        <taxon>Orbiliaceae</taxon>
        <taxon>Dactylellina</taxon>
    </lineage>
</organism>
<dbReference type="Proteomes" id="UP000015100">
    <property type="component" value="Unassembled WGS sequence"/>
</dbReference>
<proteinExistence type="predicted"/>
<dbReference type="InterPro" id="IPR027417">
    <property type="entry name" value="P-loop_NTPase"/>
</dbReference>
<evidence type="ECO:0008006" key="3">
    <source>
        <dbReference type="Google" id="ProtNLM"/>
    </source>
</evidence>